<dbReference type="InterPro" id="IPR036770">
    <property type="entry name" value="Ankyrin_rpt-contain_sf"/>
</dbReference>
<evidence type="ECO:0000313" key="11">
    <source>
        <dbReference type="EMBL" id="CAL1162021.1"/>
    </source>
</evidence>
<dbReference type="GO" id="GO:0005794">
    <property type="term" value="C:Golgi apparatus"/>
    <property type="evidence" value="ECO:0007669"/>
    <property type="project" value="TreeGrafter"/>
</dbReference>
<dbReference type="Pfam" id="PF12796">
    <property type="entry name" value="Ank_2"/>
    <property type="match status" value="1"/>
</dbReference>
<keyword evidence="6 8" id="KW-0012">Acyltransferase</keyword>
<dbReference type="PROSITE" id="PS50088">
    <property type="entry name" value="ANK_REPEAT"/>
    <property type="match status" value="1"/>
</dbReference>
<dbReference type="EMBL" id="CAMXCT030004340">
    <property type="protein sequence ID" value="CAL4795958.1"/>
    <property type="molecule type" value="Genomic_DNA"/>
</dbReference>
<keyword evidence="12" id="KW-1185">Reference proteome</keyword>
<evidence type="ECO:0000256" key="1">
    <source>
        <dbReference type="ARBA" id="ARBA00004141"/>
    </source>
</evidence>
<sequence>MDVLLEVFAVDALDQLGRTPLMHATFAKSAEAMVWLVHRKAALETADSQGLTALHVAAAAGSASLCALLLWLEAPLGKRDLQGRTALGCAVAADHLEVVEQMVLGHHAEGSELLATSGAGSGWVRRCLEHKVGCHELLPSEKIFSSWGPPEPWSCCRKRPEQVQAHPREACVLCGLLALIAAWSMSFSGKKFSTPRGDADDCRLLCFIAFSCTLIGSCCFFTAVCRSPGACQLSRAEWRRGYEEALRHAAAITWTSPEEAFNWWGTKGTVIHELQMLGPERSKFCTARRQCVPMFDHYCAFLRNSVGPGNYGAFFGCVSSAFLCCVSLVLAAAQQGRTGILCFFAMVALLLGAVLLFHLALAAFALTTWEMLQISRGRPLPYLLDEKGEYRNPYDRGFLRNLKARVFGELQTGLEDLNALSV</sequence>
<dbReference type="PANTHER" id="PTHR22883">
    <property type="entry name" value="ZINC FINGER DHHC DOMAIN CONTAINING PROTEIN"/>
    <property type="match status" value="1"/>
</dbReference>
<dbReference type="InterPro" id="IPR002110">
    <property type="entry name" value="Ankyrin_rpt"/>
</dbReference>
<reference evidence="11" key="2">
    <citation type="submission" date="2024-04" db="EMBL/GenBank/DDBJ databases">
        <authorList>
            <person name="Chen Y."/>
            <person name="Shah S."/>
            <person name="Dougan E. K."/>
            <person name="Thang M."/>
            <person name="Chan C."/>
        </authorList>
    </citation>
    <scope>NUCLEOTIDE SEQUENCE [LARGE SCALE GENOMIC DNA]</scope>
</reference>
<dbReference type="Pfam" id="PF01529">
    <property type="entry name" value="DHHC"/>
    <property type="match status" value="1"/>
</dbReference>
<keyword evidence="3 8" id="KW-0812">Transmembrane</keyword>
<dbReference type="EMBL" id="CAMXCT020004340">
    <property type="protein sequence ID" value="CAL1162021.1"/>
    <property type="molecule type" value="Genomic_DNA"/>
</dbReference>
<dbReference type="GO" id="GO:0005783">
    <property type="term" value="C:endoplasmic reticulum"/>
    <property type="evidence" value="ECO:0007669"/>
    <property type="project" value="TreeGrafter"/>
</dbReference>
<feature type="transmembrane region" description="Helical" evidence="8">
    <location>
        <begin position="207"/>
        <end position="225"/>
    </location>
</feature>
<organism evidence="10">
    <name type="scientific">Cladocopium goreaui</name>
    <dbReference type="NCBI Taxonomy" id="2562237"/>
    <lineage>
        <taxon>Eukaryota</taxon>
        <taxon>Sar</taxon>
        <taxon>Alveolata</taxon>
        <taxon>Dinophyceae</taxon>
        <taxon>Suessiales</taxon>
        <taxon>Symbiodiniaceae</taxon>
        <taxon>Cladocopium</taxon>
    </lineage>
</organism>
<comment type="similarity">
    <text evidence="8">Belongs to the DHHC palmitoyltransferase family.</text>
</comment>
<comment type="subcellular location">
    <subcellularLocation>
        <location evidence="1">Membrane</location>
        <topology evidence="1">Multi-pass membrane protein</topology>
    </subcellularLocation>
</comment>
<keyword evidence="7" id="KW-0040">ANK repeat</keyword>
<dbReference type="InterPro" id="IPR001594">
    <property type="entry name" value="Palmitoyltrfase_DHHC"/>
</dbReference>
<dbReference type="SUPFAM" id="SSF48403">
    <property type="entry name" value="Ankyrin repeat"/>
    <property type="match status" value="1"/>
</dbReference>
<dbReference type="EMBL" id="CAMXCT010004340">
    <property type="protein sequence ID" value="CAI4008646.1"/>
    <property type="molecule type" value="Genomic_DNA"/>
</dbReference>
<dbReference type="GO" id="GO:0019706">
    <property type="term" value="F:protein-cysteine S-palmitoyltransferase activity"/>
    <property type="evidence" value="ECO:0007669"/>
    <property type="project" value="UniProtKB-EC"/>
</dbReference>
<dbReference type="Gene3D" id="1.25.40.20">
    <property type="entry name" value="Ankyrin repeat-containing domain"/>
    <property type="match status" value="2"/>
</dbReference>
<dbReference type="OrthoDB" id="438649at2759"/>
<evidence type="ECO:0000313" key="12">
    <source>
        <dbReference type="Proteomes" id="UP001152797"/>
    </source>
</evidence>
<dbReference type="EC" id="2.3.1.225" evidence="8"/>
<evidence type="ECO:0000256" key="3">
    <source>
        <dbReference type="ARBA" id="ARBA00022692"/>
    </source>
</evidence>
<dbReference type="PANTHER" id="PTHR22883:SF203">
    <property type="entry name" value="PALMITOYLTRANSFERASE"/>
    <property type="match status" value="1"/>
</dbReference>
<evidence type="ECO:0000256" key="2">
    <source>
        <dbReference type="ARBA" id="ARBA00022679"/>
    </source>
</evidence>
<dbReference type="GO" id="GO:0016020">
    <property type="term" value="C:membrane"/>
    <property type="evidence" value="ECO:0007669"/>
    <property type="project" value="UniProtKB-SubCell"/>
</dbReference>
<proteinExistence type="inferred from homology"/>
<keyword evidence="4 8" id="KW-1133">Transmembrane helix</keyword>
<dbReference type="AlphaFoldDB" id="A0A9P1DE92"/>
<dbReference type="GO" id="GO:0006612">
    <property type="term" value="P:protein targeting to membrane"/>
    <property type="evidence" value="ECO:0007669"/>
    <property type="project" value="TreeGrafter"/>
</dbReference>
<dbReference type="InterPro" id="IPR039859">
    <property type="entry name" value="PFA4/ZDH16/20/ERF2-like"/>
</dbReference>
<dbReference type="PROSITE" id="PS50216">
    <property type="entry name" value="DHHC"/>
    <property type="match status" value="1"/>
</dbReference>
<comment type="catalytic activity">
    <reaction evidence="8">
        <text>L-cysteinyl-[protein] + hexadecanoyl-CoA = S-hexadecanoyl-L-cysteinyl-[protein] + CoA</text>
        <dbReference type="Rhea" id="RHEA:36683"/>
        <dbReference type="Rhea" id="RHEA-COMP:10131"/>
        <dbReference type="Rhea" id="RHEA-COMP:11032"/>
        <dbReference type="ChEBI" id="CHEBI:29950"/>
        <dbReference type="ChEBI" id="CHEBI:57287"/>
        <dbReference type="ChEBI" id="CHEBI:57379"/>
        <dbReference type="ChEBI" id="CHEBI:74151"/>
        <dbReference type="EC" id="2.3.1.225"/>
    </reaction>
</comment>
<feature type="transmembrane region" description="Helical" evidence="8">
    <location>
        <begin position="311"/>
        <end position="332"/>
    </location>
</feature>
<evidence type="ECO:0000256" key="8">
    <source>
        <dbReference type="RuleBase" id="RU079119"/>
    </source>
</evidence>
<comment type="caution">
    <text evidence="10">The sequence shown here is derived from an EMBL/GenBank/DDBJ whole genome shotgun (WGS) entry which is preliminary data.</text>
</comment>
<feature type="domain" description="Palmitoyltransferase DHHC" evidence="9">
    <location>
        <begin position="273"/>
        <end position="371"/>
    </location>
</feature>
<evidence type="ECO:0000259" key="9">
    <source>
        <dbReference type="Pfam" id="PF01529"/>
    </source>
</evidence>
<evidence type="ECO:0000256" key="6">
    <source>
        <dbReference type="ARBA" id="ARBA00023315"/>
    </source>
</evidence>
<gene>
    <name evidence="10" type="ORF">C1SCF055_LOCUS34070</name>
</gene>
<name>A0A9P1DE92_9DINO</name>
<dbReference type="SMART" id="SM00248">
    <property type="entry name" value="ANK"/>
    <property type="match status" value="3"/>
</dbReference>
<feature type="transmembrane region" description="Helical" evidence="8">
    <location>
        <begin position="53"/>
        <end position="72"/>
    </location>
</feature>
<dbReference type="Proteomes" id="UP001152797">
    <property type="component" value="Unassembled WGS sequence"/>
</dbReference>
<reference evidence="10" key="1">
    <citation type="submission" date="2022-10" db="EMBL/GenBank/DDBJ databases">
        <authorList>
            <person name="Chen Y."/>
            <person name="Dougan E. K."/>
            <person name="Chan C."/>
            <person name="Rhodes N."/>
            <person name="Thang M."/>
        </authorList>
    </citation>
    <scope>NUCLEOTIDE SEQUENCE</scope>
</reference>
<protein>
    <recommendedName>
        <fullName evidence="8">Palmitoyltransferase</fullName>
        <ecNumber evidence="8">2.3.1.225</ecNumber>
    </recommendedName>
</protein>
<keyword evidence="2 8" id="KW-0808">Transferase</keyword>
<keyword evidence="5 8" id="KW-0472">Membrane</keyword>
<accession>A0A9P1DE92</accession>
<evidence type="ECO:0000256" key="5">
    <source>
        <dbReference type="ARBA" id="ARBA00023136"/>
    </source>
</evidence>
<comment type="domain">
    <text evidence="8">The DHHC domain is required for palmitoyltransferase activity.</text>
</comment>
<evidence type="ECO:0000256" key="7">
    <source>
        <dbReference type="PROSITE-ProRule" id="PRU00023"/>
    </source>
</evidence>
<feature type="repeat" description="ANK" evidence="7">
    <location>
        <begin position="49"/>
        <end position="81"/>
    </location>
</feature>
<evidence type="ECO:0000313" key="10">
    <source>
        <dbReference type="EMBL" id="CAI4008646.1"/>
    </source>
</evidence>
<feature type="transmembrane region" description="Helical" evidence="8">
    <location>
        <begin position="338"/>
        <end position="366"/>
    </location>
</feature>
<evidence type="ECO:0000256" key="4">
    <source>
        <dbReference type="ARBA" id="ARBA00022989"/>
    </source>
</evidence>